<dbReference type="Gene3D" id="2.60.40.680">
    <property type="match status" value="1"/>
</dbReference>
<dbReference type="Gene3D" id="2.60.40.3630">
    <property type="match status" value="1"/>
</dbReference>
<dbReference type="InterPro" id="IPR022038">
    <property type="entry name" value="Ig-like_bact"/>
</dbReference>
<dbReference type="SUPFAM" id="SSF63446">
    <property type="entry name" value="Type I dockerin domain"/>
    <property type="match status" value="1"/>
</dbReference>
<dbReference type="Gene3D" id="1.10.1330.10">
    <property type="entry name" value="Dockerin domain"/>
    <property type="match status" value="1"/>
</dbReference>
<dbReference type="Proteomes" id="UP000824071">
    <property type="component" value="Unassembled WGS sequence"/>
</dbReference>
<evidence type="ECO:0000313" key="4">
    <source>
        <dbReference type="Proteomes" id="UP000824071"/>
    </source>
</evidence>
<dbReference type="Pfam" id="PF07523">
    <property type="entry name" value="Big_3"/>
    <property type="match status" value="1"/>
</dbReference>
<dbReference type="PROSITE" id="PS51257">
    <property type="entry name" value="PROKAR_LIPOPROTEIN"/>
    <property type="match status" value="1"/>
</dbReference>
<name>A0A9D1LF40_9FIRM</name>
<evidence type="ECO:0000313" key="3">
    <source>
        <dbReference type="EMBL" id="HIU36491.1"/>
    </source>
</evidence>
<accession>A0A9D1LF40</accession>
<comment type="caution">
    <text evidence="3">The sequence shown here is derived from an EMBL/GenBank/DDBJ whole genome shotgun (WGS) entry which is preliminary data.</text>
</comment>
<gene>
    <name evidence="3" type="ORF">IAC53_07805</name>
</gene>
<dbReference type="PROSITE" id="PS51766">
    <property type="entry name" value="DOCKERIN"/>
    <property type="match status" value="1"/>
</dbReference>
<dbReference type="GO" id="GO:0030246">
    <property type="term" value="F:carbohydrate binding"/>
    <property type="evidence" value="ECO:0007669"/>
    <property type="project" value="InterPro"/>
</dbReference>
<dbReference type="InterPro" id="IPR036439">
    <property type="entry name" value="Dockerin_dom_sf"/>
</dbReference>
<dbReference type="GO" id="GO:0004553">
    <property type="term" value="F:hydrolase activity, hydrolyzing O-glycosyl compounds"/>
    <property type="evidence" value="ECO:0007669"/>
    <property type="project" value="InterPro"/>
</dbReference>
<feature type="chain" id="PRO_5039072614" evidence="1">
    <location>
        <begin position="33"/>
        <end position="298"/>
    </location>
</feature>
<dbReference type="CDD" id="cd14256">
    <property type="entry name" value="Dockerin_I"/>
    <property type="match status" value="1"/>
</dbReference>
<reference evidence="3" key="1">
    <citation type="submission" date="2020-10" db="EMBL/GenBank/DDBJ databases">
        <authorList>
            <person name="Gilroy R."/>
        </authorList>
    </citation>
    <scope>NUCLEOTIDE SEQUENCE</scope>
    <source>
        <strain evidence="3">ChiGjej1B1-19959</strain>
    </source>
</reference>
<evidence type="ECO:0000256" key="1">
    <source>
        <dbReference type="SAM" id="SignalP"/>
    </source>
</evidence>
<dbReference type="InterPro" id="IPR002105">
    <property type="entry name" value="Dockerin_1_rpt"/>
</dbReference>
<proteinExistence type="predicted"/>
<sequence>MRQKNKRWGRGAAAFLLCVLLIACSFLVPAVAADNGFSISVGSIENGGLVRVHIFADESRRFGGFSLKLRYTDTLLRFQSAQGFAHNGVVTAGLEKEGVVSVAFATASDTGYTGGDPACEIVFQIADGAVGTAELSLLVAEAIDTANAPLTGLGADPVTLEVTPLSLEITAPPLRKFYFCGEPLDLSGLAVTATFPGGVQAVLTEYAVRGFQSAVPGETVVTVRSGKNEAAFSVLIVLKGDVDANELVNTEDRALILQQAADRAALSEEQQFRMDLNGDGVVDGFDVLYENRYIQENA</sequence>
<dbReference type="SUPFAM" id="SSF49384">
    <property type="entry name" value="Carbohydrate-binding domain"/>
    <property type="match status" value="1"/>
</dbReference>
<feature type="domain" description="Dockerin" evidence="2">
    <location>
        <begin position="235"/>
        <end position="298"/>
    </location>
</feature>
<reference evidence="3" key="2">
    <citation type="journal article" date="2021" name="PeerJ">
        <title>Extensive microbial diversity within the chicken gut microbiome revealed by metagenomics and culture.</title>
        <authorList>
            <person name="Gilroy R."/>
            <person name="Ravi A."/>
            <person name="Getino M."/>
            <person name="Pursley I."/>
            <person name="Horton D.L."/>
            <person name="Alikhan N.F."/>
            <person name="Baker D."/>
            <person name="Gharbi K."/>
            <person name="Hall N."/>
            <person name="Watson M."/>
            <person name="Adriaenssens E.M."/>
            <person name="Foster-Nyarko E."/>
            <person name="Jarju S."/>
            <person name="Secka A."/>
            <person name="Antonio M."/>
            <person name="Oren A."/>
            <person name="Chaudhuri R.R."/>
            <person name="La Ragione R."/>
            <person name="Hildebrand F."/>
            <person name="Pallen M.J."/>
        </authorList>
    </citation>
    <scope>NUCLEOTIDE SEQUENCE</scope>
    <source>
        <strain evidence="3">ChiGjej1B1-19959</strain>
    </source>
</reference>
<dbReference type="InterPro" id="IPR016134">
    <property type="entry name" value="Dockerin_dom"/>
</dbReference>
<protein>
    <submittedName>
        <fullName evidence="3">Bacterial Ig-like domain-containing protein</fullName>
    </submittedName>
</protein>
<dbReference type="Pfam" id="PF00404">
    <property type="entry name" value="Dockerin_1"/>
    <property type="match status" value="1"/>
</dbReference>
<feature type="signal peptide" evidence="1">
    <location>
        <begin position="1"/>
        <end position="32"/>
    </location>
</feature>
<organism evidence="3 4">
    <name type="scientific">Candidatus Fimenecus excrementigallinarum</name>
    <dbReference type="NCBI Taxonomy" id="2840816"/>
    <lineage>
        <taxon>Bacteria</taxon>
        <taxon>Bacillati</taxon>
        <taxon>Bacillota</taxon>
        <taxon>Clostridia</taxon>
        <taxon>Candidatus Fimenecus</taxon>
    </lineage>
</organism>
<dbReference type="AlphaFoldDB" id="A0A9D1LF40"/>
<dbReference type="InterPro" id="IPR008965">
    <property type="entry name" value="CBM2/CBM3_carb-bd_dom_sf"/>
</dbReference>
<dbReference type="GO" id="GO:0000272">
    <property type="term" value="P:polysaccharide catabolic process"/>
    <property type="evidence" value="ECO:0007669"/>
    <property type="project" value="InterPro"/>
</dbReference>
<dbReference type="EMBL" id="DVMW01000043">
    <property type="protein sequence ID" value="HIU36491.1"/>
    <property type="molecule type" value="Genomic_DNA"/>
</dbReference>
<keyword evidence="1" id="KW-0732">Signal</keyword>
<evidence type="ECO:0000259" key="2">
    <source>
        <dbReference type="PROSITE" id="PS51766"/>
    </source>
</evidence>